<comment type="catalytic activity">
    <reaction evidence="10 11">
        <text>shikimate + ATP = 3-phosphoshikimate + ADP + H(+)</text>
        <dbReference type="Rhea" id="RHEA:13121"/>
        <dbReference type="ChEBI" id="CHEBI:15378"/>
        <dbReference type="ChEBI" id="CHEBI:30616"/>
        <dbReference type="ChEBI" id="CHEBI:36208"/>
        <dbReference type="ChEBI" id="CHEBI:145989"/>
        <dbReference type="ChEBI" id="CHEBI:456216"/>
        <dbReference type="EC" id="2.7.1.71"/>
    </reaction>
</comment>
<name>A0A0G1DKI8_9BACT</name>
<dbReference type="PRINTS" id="PR01100">
    <property type="entry name" value="SHIKIMTKNASE"/>
</dbReference>
<dbReference type="PANTHER" id="PTHR21087">
    <property type="entry name" value="SHIKIMATE KINASE"/>
    <property type="match status" value="1"/>
</dbReference>
<keyword evidence="11" id="KW-0479">Metal-binding</keyword>
<dbReference type="GO" id="GO:0009073">
    <property type="term" value="P:aromatic amino acid family biosynthetic process"/>
    <property type="evidence" value="ECO:0007669"/>
    <property type="project" value="UniProtKB-KW"/>
</dbReference>
<dbReference type="CDD" id="cd00464">
    <property type="entry name" value="SK"/>
    <property type="match status" value="1"/>
</dbReference>
<keyword evidence="4 11" id="KW-0028">Amino-acid biosynthesis</keyword>
<dbReference type="GO" id="GO:0008652">
    <property type="term" value="P:amino acid biosynthetic process"/>
    <property type="evidence" value="ECO:0007669"/>
    <property type="project" value="UniProtKB-KW"/>
</dbReference>
<dbReference type="Gene3D" id="3.40.50.300">
    <property type="entry name" value="P-loop containing nucleotide triphosphate hydrolases"/>
    <property type="match status" value="1"/>
</dbReference>
<comment type="caution">
    <text evidence="12">The sequence shown here is derived from an EMBL/GenBank/DDBJ whole genome shotgun (WGS) entry which is preliminary data.</text>
</comment>
<evidence type="ECO:0000256" key="2">
    <source>
        <dbReference type="ARBA" id="ARBA00006997"/>
    </source>
</evidence>
<keyword evidence="9 11" id="KW-0057">Aromatic amino acid biosynthesis</keyword>
<dbReference type="InterPro" id="IPR031322">
    <property type="entry name" value="Shikimate/glucono_kinase"/>
</dbReference>
<dbReference type="GO" id="GO:0009423">
    <property type="term" value="P:chorismate biosynthetic process"/>
    <property type="evidence" value="ECO:0007669"/>
    <property type="project" value="UniProtKB-UniRule"/>
</dbReference>
<organism evidence="12 13">
    <name type="scientific">Candidatus Gottesmanbacteria bacterium GW2011_GWA2_43_14</name>
    <dbReference type="NCBI Taxonomy" id="1618443"/>
    <lineage>
        <taxon>Bacteria</taxon>
        <taxon>Candidatus Gottesmaniibacteriota</taxon>
    </lineage>
</organism>
<dbReference type="HAMAP" id="MF_00109">
    <property type="entry name" value="Shikimate_kinase"/>
    <property type="match status" value="1"/>
</dbReference>
<evidence type="ECO:0000313" key="12">
    <source>
        <dbReference type="EMBL" id="KKS98375.1"/>
    </source>
</evidence>
<dbReference type="PROSITE" id="PS01128">
    <property type="entry name" value="SHIKIMATE_KINASE"/>
    <property type="match status" value="1"/>
</dbReference>
<comment type="cofactor">
    <cofactor evidence="11">
        <name>Mg(2+)</name>
        <dbReference type="ChEBI" id="CHEBI:18420"/>
    </cofactor>
    <text evidence="11">Binds 1 Mg(2+) ion per subunit.</text>
</comment>
<dbReference type="EC" id="2.7.1.71" evidence="3 11"/>
<feature type="binding site" evidence="11">
    <location>
        <position position="56"/>
    </location>
    <ligand>
        <name>substrate</name>
    </ligand>
</feature>
<keyword evidence="11" id="KW-0460">Magnesium</keyword>
<feature type="binding site" evidence="11">
    <location>
        <begin position="10"/>
        <end position="15"/>
    </location>
    <ligand>
        <name>ATP</name>
        <dbReference type="ChEBI" id="CHEBI:30616"/>
    </ligand>
</feature>
<dbReference type="EMBL" id="LCFP01000002">
    <property type="protein sequence ID" value="KKS98375.1"/>
    <property type="molecule type" value="Genomic_DNA"/>
</dbReference>
<evidence type="ECO:0000256" key="5">
    <source>
        <dbReference type="ARBA" id="ARBA00022679"/>
    </source>
</evidence>
<dbReference type="GO" id="GO:0005524">
    <property type="term" value="F:ATP binding"/>
    <property type="evidence" value="ECO:0007669"/>
    <property type="project" value="UniProtKB-UniRule"/>
</dbReference>
<keyword evidence="11" id="KW-0963">Cytoplasm</keyword>
<evidence type="ECO:0000256" key="11">
    <source>
        <dbReference type="HAMAP-Rule" id="MF_00109"/>
    </source>
</evidence>
<keyword evidence="5 11" id="KW-0808">Transferase</keyword>
<evidence type="ECO:0000256" key="6">
    <source>
        <dbReference type="ARBA" id="ARBA00022741"/>
    </source>
</evidence>
<dbReference type="STRING" id="1618443.UV73_C0002G0089"/>
<proteinExistence type="inferred from homology"/>
<feature type="binding site" evidence="11">
    <location>
        <position position="78"/>
    </location>
    <ligand>
        <name>substrate</name>
    </ligand>
</feature>
<gene>
    <name evidence="12" type="primary">aroKB</name>
    <name evidence="11" type="synonym">aroK</name>
    <name evidence="12" type="ORF">UV73_C0002G0089</name>
</gene>
<dbReference type="GO" id="GO:0005829">
    <property type="term" value="C:cytosol"/>
    <property type="evidence" value="ECO:0007669"/>
    <property type="project" value="TreeGrafter"/>
</dbReference>
<feature type="binding site" evidence="11">
    <location>
        <position position="116"/>
    </location>
    <ligand>
        <name>ATP</name>
        <dbReference type="ChEBI" id="CHEBI:30616"/>
    </ligand>
</feature>
<comment type="caution">
    <text evidence="11">Lacks conserved residue(s) required for the propagation of feature annotation.</text>
</comment>
<dbReference type="SUPFAM" id="SSF52540">
    <property type="entry name" value="P-loop containing nucleoside triphosphate hydrolases"/>
    <property type="match status" value="1"/>
</dbReference>
<dbReference type="AlphaFoldDB" id="A0A0G1DKI8"/>
<feature type="binding site" evidence="11">
    <location>
        <position position="136"/>
    </location>
    <ligand>
        <name>substrate</name>
    </ligand>
</feature>
<keyword evidence="6 11" id="KW-0547">Nucleotide-binding</keyword>
<keyword evidence="8 11" id="KW-0067">ATP-binding</keyword>
<dbReference type="Pfam" id="PF01202">
    <property type="entry name" value="SKI"/>
    <property type="match status" value="1"/>
</dbReference>
<dbReference type="InterPro" id="IPR000623">
    <property type="entry name" value="Shikimate_kinase/TSH1"/>
</dbReference>
<comment type="pathway">
    <text evidence="1 11">Metabolic intermediate biosynthesis; chorismate biosynthesis; chorismate from D-erythrose 4-phosphate and phosphoenolpyruvate: step 5/7.</text>
</comment>
<dbReference type="InterPro" id="IPR027417">
    <property type="entry name" value="P-loop_NTPase"/>
</dbReference>
<dbReference type="PANTHER" id="PTHR21087:SF16">
    <property type="entry name" value="SHIKIMATE KINASE 1, CHLOROPLASTIC"/>
    <property type="match status" value="1"/>
</dbReference>
<evidence type="ECO:0000256" key="8">
    <source>
        <dbReference type="ARBA" id="ARBA00022840"/>
    </source>
</evidence>
<dbReference type="UniPathway" id="UPA00053">
    <property type="reaction ID" value="UER00088"/>
</dbReference>
<evidence type="ECO:0000256" key="10">
    <source>
        <dbReference type="ARBA" id="ARBA00048567"/>
    </source>
</evidence>
<evidence type="ECO:0000256" key="3">
    <source>
        <dbReference type="ARBA" id="ARBA00012154"/>
    </source>
</evidence>
<comment type="subcellular location">
    <subcellularLocation>
        <location evidence="11">Cytoplasm</location>
    </subcellularLocation>
</comment>
<dbReference type="InterPro" id="IPR023000">
    <property type="entry name" value="Shikimate_kinase_CS"/>
</dbReference>
<keyword evidence="7 11" id="KW-0418">Kinase</keyword>
<evidence type="ECO:0000256" key="4">
    <source>
        <dbReference type="ARBA" id="ARBA00022605"/>
    </source>
</evidence>
<feature type="binding site" evidence="11">
    <location>
        <position position="14"/>
    </location>
    <ligand>
        <name>Mg(2+)</name>
        <dbReference type="ChEBI" id="CHEBI:18420"/>
    </ligand>
</feature>
<reference evidence="12 13" key="1">
    <citation type="journal article" date="2015" name="Nature">
        <title>rRNA introns, odd ribosomes, and small enigmatic genomes across a large radiation of phyla.</title>
        <authorList>
            <person name="Brown C.T."/>
            <person name="Hug L.A."/>
            <person name="Thomas B.C."/>
            <person name="Sharon I."/>
            <person name="Castelle C.J."/>
            <person name="Singh A."/>
            <person name="Wilkins M.J."/>
            <person name="Williams K.H."/>
            <person name="Banfield J.F."/>
        </authorList>
    </citation>
    <scope>NUCLEOTIDE SEQUENCE [LARGE SCALE GENOMIC DNA]</scope>
</reference>
<feature type="binding site" evidence="11">
    <location>
        <position position="32"/>
    </location>
    <ligand>
        <name>substrate</name>
    </ligand>
</feature>
<dbReference type="GO" id="GO:0000287">
    <property type="term" value="F:magnesium ion binding"/>
    <property type="evidence" value="ECO:0007669"/>
    <property type="project" value="UniProtKB-UniRule"/>
</dbReference>
<evidence type="ECO:0000256" key="1">
    <source>
        <dbReference type="ARBA" id="ARBA00004842"/>
    </source>
</evidence>
<sequence>MNLILIGMRGSGKSTVAKILSETLNLNLIDVDKLIELKAKKSASDIIKTNGLEYFRDLESEIVQNLPDKNKSIIATGGGTVEREINMQALKKDSLIIYLRTMPVTSAGRLANICDRPVLTGAGSMREDLENLYTIRKTVYEKWADIIVETDGKSFKEVADSILRELFEKL</sequence>
<evidence type="ECO:0000313" key="13">
    <source>
        <dbReference type="Proteomes" id="UP000034894"/>
    </source>
</evidence>
<evidence type="ECO:0000256" key="7">
    <source>
        <dbReference type="ARBA" id="ARBA00022777"/>
    </source>
</evidence>
<comment type="similarity">
    <text evidence="2 11">Belongs to the shikimate kinase family.</text>
</comment>
<comment type="subunit">
    <text evidence="11">Monomer.</text>
</comment>
<evidence type="ECO:0000256" key="9">
    <source>
        <dbReference type="ARBA" id="ARBA00023141"/>
    </source>
</evidence>
<comment type="function">
    <text evidence="11">Catalyzes the specific phosphorylation of the 3-hydroxyl group of shikimic acid using ATP as a cosubstrate.</text>
</comment>
<accession>A0A0G1DKI8</accession>
<protein>
    <recommendedName>
        <fullName evidence="3 11">Shikimate kinase</fullName>
        <shortName evidence="11">SK</shortName>
        <ecNumber evidence="3 11">2.7.1.71</ecNumber>
    </recommendedName>
</protein>
<dbReference type="PATRIC" id="fig|1618443.3.peg.364"/>
<dbReference type="GO" id="GO:0004765">
    <property type="term" value="F:shikimate kinase activity"/>
    <property type="evidence" value="ECO:0007669"/>
    <property type="project" value="UniProtKB-UniRule"/>
</dbReference>
<dbReference type="Proteomes" id="UP000034894">
    <property type="component" value="Unassembled WGS sequence"/>
</dbReference>